<keyword evidence="3" id="KW-1185">Reference proteome</keyword>
<gene>
    <name evidence="2" type="ORF">PHABIO_435</name>
</gene>
<reference evidence="2 3" key="1">
    <citation type="submission" date="2017-05" db="EMBL/GenBank/DDBJ databases">
        <authorList>
            <person name="Song R."/>
            <person name="Chenine A.L."/>
            <person name="Ruprecht R.M."/>
        </authorList>
    </citation>
    <scope>NUCLEOTIDE SEQUENCE [LARGE SCALE GENOMIC DNA]</scope>
</reference>
<keyword evidence="1" id="KW-0812">Transmembrane</keyword>
<proteinExistence type="predicted"/>
<evidence type="ECO:0000256" key="1">
    <source>
        <dbReference type="SAM" id="Phobius"/>
    </source>
</evidence>
<keyword evidence="1" id="KW-1133">Transmembrane helix</keyword>
<protein>
    <submittedName>
        <fullName evidence="2">Uncharacterized protein</fullName>
    </submittedName>
</protein>
<evidence type="ECO:0000313" key="2">
    <source>
        <dbReference type="EMBL" id="ARV77066.1"/>
    </source>
</evidence>
<organism evidence="2 3">
    <name type="scientific">Pseudomonas phage Phabio</name>
    <dbReference type="NCBI Taxonomy" id="2006668"/>
    <lineage>
        <taxon>Viruses</taxon>
        <taxon>Duplodnaviria</taxon>
        <taxon>Heunggongvirae</taxon>
        <taxon>Uroviricota</taxon>
        <taxon>Caudoviricetes</taxon>
        <taxon>Chimalliviridae</taxon>
        <taxon>Phabiovirus</taxon>
        <taxon>Phabiovirus phabio</taxon>
    </lineage>
</organism>
<keyword evidence="1" id="KW-0472">Membrane</keyword>
<dbReference type="EMBL" id="MF042360">
    <property type="protein sequence ID" value="ARV77066.1"/>
    <property type="molecule type" value="Genomic_DNA"/>
</dbReference>
<dbReference type="Proteomes" id="UP000225448">
    <property type="component" value="Segment"/>
</dbReference>
<evidence type="ECO:0000313" key="3">
    <source>
        <dbReference type="Proteomes" id="UP000225448"/>
    </source>
</evidence>
<name>A0A1Y0SZG4_9CAUD</name>
<feature type="transmembrane region" description="Helical" evidence="1">
    <location>
        <begin position="21"/>
        <end position="46"/>
    </location>
</feature>
<sequence>MRCIPEERLKRRQSDNRKETAQRAAMWLTISLVLIWAVMELSITIIKKV</sequence>
<accession>A0A1Y0SZG4</accession>